<proteinExistence type="predicted"/>
<reference evidence="1" key="1">
    <citation type="journal article" date="2014" name="Front. Microbiol.">
        <title>High frequency of phylogenetically diverse reductive dehalogenase-homologous genes in deep subseafloor sedimentary metagenomes.</title>
        <authorList>
            <person name="Kawai M."/>
            <person name="Futagami T."/>
            <person name="Toyoda A."/>
            <person name="Takaki Y."/>
            <person name="Nishi S."/>
            <person name="Hori S."/>
            <person name="Arai W."/>
            <person name="Tsubouchi T."/>
            <person name="Morono Y."/>
            <person name="Uchiyama I."/>
            <person name="Ito T."/>
            <person name="Fujiyama A."/>
            <person name="Inagaki F."/>
            <person name="Takami H."/>
        </authorList>
    </citation>
    <scope>NUCLEOTIDE SEQUENCE</scope>
    <source>
        <strain evidence="1">Expedition CK06-06</strain>
    </source>
</reference>
<accession>X1CGH6</accession>
<sequence length="29" mass="3261">YRPLSRKVSKGALDLTMRDAVSPALRVEM</sequence>
<dbReference type="EMBL" id="BART01034677">
    <property type="protein sequence ID" value="GAH06752.1"/>
    <property type="molecule type" value="Genomic_DNA"/>
</dbReference>
<protein>
    <submittedName>
        <fullName evidence="1">Uncharacterized protein</fullName>
    </submittedName>
</protein>
<gene>
    <name evidence="1" type="ORF">S01H4_59189</name>
</gene>
<dbReference type="AlphaFoldDB" id="X1CGH6"/>
<comment type="caution">
    <text evidence="1">The sequence shown here is derived from an EMBL/GenBank/DDBJ whole genome shotgun (WGS) entry which is preliminary data.</text>
</comment>
<name>X1CGH6_9ZZZZ</name>
<organism evidence="1">
    <name type="scientific">marine sediment metagenome</name>
    <dbReference type="NCBI Taxonomy" id="412755"/>
    <lineage>
        <taxon>unclassified sequences</taxon>
        <taxon>metagenomes</taxon>
        <taxon>ecological metagenomes</taxon>
    </lineage>
</organism>
<evidence type="ECO:0000313" key="1">
    <source>
        <dbReference type="EMBL" id="GAH06752.1"/>
    </source>
</evidence>
<feature type="non-terminal residue" evidence="1">
    <location>
        <position position="1"/>
    </location>
</feature>